<evidence type="ECO:0008006" key="4">
    <source>
        <dbReference type="Google" id="ProtNLM"/>
    </source>
</evidence>
<evidence type="ECO:0000256" key="1">
    <source>
        <dbReference type="SAM" id="MobiDB-lite"/>
    </source>
</evidence>
<dbReference type="Proteomes" id="UP000631114">
    <property type="component" value="Unassembled WGS sequence"/>
</dbReference>
<dbReference type="InterPro" id="IPR040256">
    <property type="entry name" value="At4g02000-like"/>
</dbReference>
<feature type="compositionally biased region" description="Polar residues" evidence="1">
    <location>
        <begin position="173"/>
        <end position="189"/>
    </location>
</feature>
<proteinExistence type="predicted"/>
<evidence type="ECO:0000313" key="3">
    <source>
        <dbReference type="Proteomes" id="UP000631114"/>
    </source>
</evidence>
<dbReference type="PANTHER" id="PTHR31286:SF165">
    <property type="entry name" value="DUF4283 DOMAIN-CONTAINING PROTEIN"/>
    <property type="match status" value="1"/>
</dbReference>
<evidence type="ECO:0000313" key="2">
    <source>
        <dbReference type="EMBL" id="KAF9598856.1"/>
    </source>
</evidence>
<protein>
    <recommendedName>
        <fullName evidence="4">DUF4283 domain-containing protein</fullName>
    </recommendedName>
</protein>
<organism evidence="2 3">
    <name type="scientific">Coptis chinensis</name>
    <dbReference type="NCBI Taxonomy" id="261450"/>
    <lineage>
        <taxon>Eukaryota</taxon>
        <taxon>Viridiplantae</taxon>
        <taxon>Streptophyta</taxon>
        <taxon>Embryophyta</taxon>
        <taxon>Tracheophyta</taxon>
        <taxon>Spermatophyta</taxon>
        <taxon>Magnoliopsida</taxon>
        <taxon>Ranunculales</taxon>
        <taxon>Ranunculaceae</taxon>
        <taxon>Coptidoideae</taxon>
        <taxon>Coptis</taxon>
    </lineage>
</organism>
<dbReference type="AlphaFoldDB" id="A0A835LTF3"/>
<dbReference type="PANTHER" id="PTHR31286">
    <property type="entry name" value="GLYCINE-RICH CELL WALL STRUCTURAL PROTEIN 1.8-LIKE"/>
    <property type="match status" value="1"/>
</dbReference>
<keyword evidence="3" id="KW-1185">Reference proteome</keyword>
<gene>
    <name evidence="2" type="ORF">IFM89_031976</name>
</gene>
<dbReference type="OrthoDB" id="1939300at2759"/>
<dbReference type="EMBL" id="JADFTS010000007">
    <property type="protein sequence ID" value="KAF9598856.1"/>
    <property type="molecule type" value="Genomic_DNA"/>
</dbReference>
<comment type="caution">
    <text evidence="2">The sequence shown here is derived from an EMBL/GenBank/DDBJ whole genome shotgun (WGS) entry which is preliminary data.</text>
</comment>
<sequence length="445" mass="49753">MLADRELFYFKFINDEDRRFVIEHGPLFLAGRIFVVRAWSESIELHREKKINSVPIWVKSDIPKQLWVDNGIGFISSIIGEPICTDDATANRVRLNYARFCVVVNTDFKFPALITVNMGNGDNADISLDYDWIPSVCEHCNTFGHTDAKCSRNKDVQPSKQGPLIKTKKKPQQRWTPKKNMQQGQSSCVKSAEGIPLQDGEEENPVIVVEDQQAVEIQAEKGTEETENVVLSEQDALELVVHSDEPLLQGDANLEIRLPSEEAGIVTNAAPSRIELPKATPIYLGIDVGHGLDVTSPFTVQYKRKSKDRGKRCAQGSPAPNIYVSAEKSLVAKNTNSFALLDEVDETNNSKLPHTELTTYPVEGVDMDDEEQLNYDLEKGMHLLIQEGIDPDEDDISDNEVIEQFKDHVAKENEPQSSPDSLNRVVKTVPVQALMVGSLKTKREA</sequence>
<accession>A0A835LTF3</accession>
<name>A0A835LTF3_9MAGN</name>
<feature type="region of interest" description="Disordered" evidence="1">
    <location>
        <begin position="150"/>
        <end position="193"/>
    </location>
</feature>
<reference evidence="2 3" key="1">
    <citation type="submission" date="2020-10" db="EMBL/GenBank/DDBJ databases">
        <title>The Coptis chinensis genome and diversification of protoberbering-type alkaloids.</title>
        <authorList>
            <person name="Wang B."/>
            <person name="Shu S."/>
            <person name="Song C."/>
            <person name="Liu Y."/>
        </authorList>
    </citation>
    <scope>NUCLEOTIDE SEQUENCE [LARGE SCALE GENOMIC DNA]</scope>
    <source>
        <strain evidence="2">HL-2020</strain>
        <tissue evidence="2">Leaf</tissue>
    </source>
</reference>